<dbReference type="AlphaFoldDB" id="A0A8H7E5A8"/>
<keyword evidence="2" id="KW-1185">Reference proteome</keyword>
<name>A0A8H7E5A8_9EURO</name>
<sequence>MRLTAFRFSVALSRPNMLRYSNYMADSCKRLEADQEFHSDNILLHMIKLYHIGDQIHAAFRSEDAGTVHAHQMHADKTRSRMLLQMFELQLKSGKDICRLIQDEMQRWICPTLL</sequence>
<dbReference type="EMBL" id="JAACFV010000071">
    <property type="protein sequence ID" value="KAF7507281.1"/>
    <property type="molecule type" value="Genomic_DNA"/>
</dbReference>
<dbReference type="OrthoDB" id="5424793at2759"/>
<evidence type="ECO:0000313" key="1">
    <source>
        <dbReference type="EMBL" id="KAF7507281.1"/>
    </source>
</evidence>
<reference evidence="1" key="1">
    <citation type="submission" date="2020-02" db="EMBL/GenBank/DDBJ databases">
        <authorList>
            <person name="Palmer J.M."/>
        </authorList>
    </citation>
    <scope>NUCLEOTIDE SEQUENCE</scope>
    <source>
        <strain evidence="1">EPUS1.4</strain>
        <tissue evidence="1">Thallus</tissue>
    </source>
</reference>
<protein>
    <submittedName>
        <fullName evidence="1">Uncharacterized protein</fullName>
    </submittedName>
</protein>
<comment type="caution">
    <text evidence="1">The sequence shown here is derived from an EMBL/GenBank/DDBJ whole genome shotgun (WGS) entry which is preliminary data.</text>
</comment>
<accession>A0A8H7E5A8</accession>
<gene>
    <name evidence="1" type="ORF">GJ744_010715</name>
</gene>
<evidence type="ECO:0000313" key="2">
    <source>
        <dbReference type="Proteomes" id="UP000606974"/>
    </source>
</evidence>
<proteinExistence type="predicted"/>
<organism evidence="1 2">
    <name type="scientific">Endocarpon pusillum</name>
    <dbReference type="NCBI Taxonomy" id="364733"/>
    <lineage>
        <taxon>Eukaryota</taxon>
        <taxon>Fungi</taxon>
        <taxon>Dikarya</taxon>
        <taxon>Ascomycota</taxon>
        <taxon>Pezizomycotina</taxon>
        <taxon>Eurotiomycetes</taxon>
        <taxon>Chaetothyriomycetidae</taxon>
        <taxon>Verrucariales</taxon>
        <taxon>Verrucariaceae</taxon>
        <taxon>Endocarpon</taxon>
    </lineage>
</organism>
<dbReference type="Proteomes" id="UP000606974">
    <property type="component" value="Unassembled WGS sequence"/>
</dbReference>